<evidence type="ECO:0000256" key="4">
    <source>
        <dbReference type="ARBA" id="ARBA00022679"/>
    </source>
</evidence>
<dbReference type="GO" id="GO:0009081">
    <property type="term" value="P:branched-chain amino acid metabolic process"/>
    <property type="evidence" value="ECO:0007669"/>
    <property type="project" value="InterPro"/>
</dbReference>
<dbReference type="SUPFAM" id="SSF56752">
    <property type="entry name" value="D-aminoacid aminotransferase-like PLP-dependent enzymes"/>
    <property type="match status" value="1"/>
</dbReference>
<dbReference type="GO" id="GO:0004084">
    <property type="term" value="F:branched-chain-amino-acid transaminase activity"/>
    <property type="evidence" value="ECO:0007669"/>
    <property type="project" value="InterPro"/>
</dbReference>
<dbReference type="Gene3D" id="1.10.10.10">
    <property type="entry name" value="Winged helix-like DNA-binding domain superfamily/Winged helix DNA-binding domain"/>
    <property type="match status" value="1"/>
</dbReference>
<dbReference type="Gene3D" id="3.20.10.10">
    <property type="entry name" value="D-amino Acid Aminotransferase, subunit A, domain 2"/>
    <property type="match status" value="1"/>
</dbReference>
<evidence type="ECO:0000313" key="7">
    <source>
        <dbReference type="Proteomes" id="UP000664132"/>
    </source>
</evidence>
<dbReference type="AlphaFoldDB" id="A0A8H7TG39"/>
<dbReference type="OrthoDB" id="409992at2759"/>
<dbReference type="InterPro" id="IPR036038">
    <property type="entry name" value="Aminotransferase-like"/>
</dbReference>
<keyword evidence="4" id="KW-0808">Transferase</keyword>
<dbReference type="InterPro" id="IPR036388">
    <property type="entry name" value="WH-like_DNA-bd_sf"/>
</dbReference>
<evidence type="ECO:0000256" key="1">
    <source>
        <dbReference type="ARBA" id="ARBA00001933"/>
    </source>
</evidence>
<evidence type="ECO:0000313" key="6">
    <source>
        <dbReference type="EMBL" id="KAG4418178.1"/>
    </source>
</evidence>
<proteinExistence type="inferred from homology"/>
<dbReference type="PANTHER" id="PTHR42825">
    <property type="entry name" value="AMINO ACID AMINOTRANSFERASE"/>
    <property type="match status" value="1"/>
</dbReference>
<evidence type="ECO:0000256" key="3">
    <source>
        <dbReference type="ARBA" id="ARBA00022576"/>
    </source>
</evidence>
<organism evidence="6 7">
    <name type="scientific">Cadophora malorum</name>
    <dbReference type="NCBI Taxonomy" id="108018"/>
    <lineage>
        <taxon>Eukaryota</taxon>
        <taxon>Fungi</taxon>
        <taxon>Dikarya</taxon>
        <taxon>Ascomycota</taxon>
        <taxon>Pezizomycotina</taxon>
        <taxon>Leotiomycetes</taxon>
        <taxon>Helotiales</taxon>
        <taxon>Ploettnerulaceae</taxon>
        <taxon>Cadophora</taxon>
    </lineage>
</organism>
<comment type="caution">
    <text evidence="6">The sequence shown here is derived from an EMBL/GenBank/DDBJ whole genome shotgun (WGS) entry which is preliminary data.</text>
</comment>
<dbReference type="SUPFAM" id="SSF53335">
    <property type="entry name" value="S-adenosyl-L-methionine-dependent methyltransferases"/>
    <property type="match status" value="1"/>
</dbReference>
<dbReference type="EMBL" id="JAFJYH010000135">
    <property type="protein sequence ID" value="KAG4418178.1"/>
    <property type="molecule type" value="Genomic_DNA"/>
</dbReference>
<dbReference type="Gene3D" id="3.40.50.150">
    <property type="entry name" value="Vaccinia Virus protein VP39"/>
    <property type="match status" value="1"/>
</dbReference>
<gene>
    <name evidence="6" type="ORF">IFR04_008699</name>
</gene>
<accession>A0A8H7TG39</accession>
<protein>
    <recommendedName>
        <fullName evidence="8">Methyltransferase domain-containing protein</fullName>
    </recommendedName>
</protein>
<evidence type="ECO:0000256" key="5">
    <source>
        <dbReference type="ARBA" id="ARBA00022898"/>
    </source>
</evidence>
<name>A0A8H7TG39_9HELO</name>
<comment type="similarity">
    <text evidence="2">Belongs to the class-IV pyridoxal-phosphate-dependent aminotransferase family.</text>
</comment>
<sequence length="615" mass="67659">MNGTCVDPERAVATILNSAIAATAISTAWEVGLLSELKTNRKINAERFALKHVAISIANTGTRHFGAPWRGWFSTSRLLLISDAILNRYPGVKGLGIDLAVPAIKVASADGLQCGFDGKLSFVQGDVRDLTYRPEFAEAELITCFLMGHDFWPRENCVKTLRRLRESFPKARRFLLGDTFRGLLESGNSEYAIAEDHVPFFTLGFELGHAMMDVCLPTLEDWEGVFADGIFCGTWSKASNECAYCLRRYFLKMSTYPPPPISDADWRLSENLEFQEVNGHVESTYNGLSGQWSSLKFVTDPYLRIHGLSSGLNYGQHASKVSKPTACREILAAYLFFVQIVMPPDSNTLQAMAVALNAEYVPSHESGCVMYIRPLLFGSSPMSIPGSPDTCTFCVYVFPTSIGAQPMPPLKALVPENFDRTAPMGCAGQQMRGARASASHFTWTVRNVKVLDEFSTCGLLGISYPQESYDATLVIPDSSCVIDSVQQIARSWGWKFEKRPMPYTELPNFCEVLGTGTAVGLVAIRSITRRGLKLRTPLPPHARVSSTSEDLETITYVPDDNQAGGPVVSRLNVELKALQSGKVADRSGWLHEVQAEDTELNCCNEDGAFLPVPVI</sequence>
<keyword evidence="3" id="KW-0032">Aminotransferase</keyword>
<dbReference type="InterPro" id="IPR029063">
    <property type="entry name" value="SAM-dependent_MTases_sf"/>
</dbReference>
<dbReference type="InterPro" id="IPR043132">
    <property type="entry name" value="BCAT-like_C"/>
</dbReference>
<evidence type="ECO:0008006" key="8">
    <source>
        <dbReference type="Google" id="ProtNLM"/>
    </source>
</evidence>
<dbReference type="InterPro" id="IPR043131">
    <property type="entry name" value="BCAT-like_N"/>
</dbReference>
<dbReference type="Gene3D" id="3.30.470.10">
    <property type="match status" value="1"/>
</dbReference>
<comment type="cofactor">
    <cofactor evidence="1">
        <name>pyridoxal 5'-phosphate</name>
        <dbReference type="ChEBI" id="CHEBI:597326"/>
    </cofactor>
</comment>
<dbReference type="InterPro" id="IPR005786">
    <property type="entry name" value="B_amino_transII"/>
</dbReference>
<evidence type="ECO:0000256" key="2">
    <source>
        <dbReference type="ARBA" id="ARBA00009320"/>
    </source>
</evidence>
<keyword evidence="7" id="KW-1185">Reference proteome</keyword>
<dbReference type="Proteomes" id="UP000664132">
    <property type="component" value="Unassembled WGS sequence"/>
</dbReference>
<dbReference type="PANTHER" id="PTHR42825:SF2">
    <property type="entry name" value="BRANCHED-CHAIN-AMINO-ACID AMINOTRANSFERASE 3, CHLOROPLASTIC-RELATED"/>
    <property type="match status" value="1"/>
</dbReference>
<reference evidence="6" key="1">
    <citation type="submission" date="2021-02" db="EMBL/GenBank/DDBJ databases">
        <title>Genome sequence Cadophora malorum strain M34.</title>
        <authorList>
            <person name="Stefanovic E."/>
            <person name="Vu D."/>
            <person name="Scully C."/>
            <person name="Dijksterhuis J."/>
            <person name="Roader J."/>
            <person name="Houbraken J."/>
        </authorList>
    </citation>
    <scope>NUCLEOTIDE SEQUENCE</scope>
    <source>
        <strain evidence="6">M34</strain>
    </source>
</reference>
<keyword evidence="5" id="KW-0663">Pyridoxal phosphate</keyword>